<accession>A0A2T0QY94</accession>
<dbReference type="Gene3D" id="3.40.605.10">
    <property type="entry name" value="Aldehyde Dehydrogenase, Chain A, domain 1"/>
    <property type="match status" value="1"/>
</dbReference>
<proteinExistence type="inferred from homology"/>
<dbReference type="InterPro" id="IPR015590">
    <property type="entry name" value="Aldehyde_DH_dom"/>
</dbReference>
<evidence type="ECO:0000259" key="6">
    <source>
        <dbReference type="Pfam" id="PF00171"/>
    </source>
</evidence>
<sequence length="484" mass="50009">MTFFEPGTWDGAFYSGGWRTGGPSAPAVEPATGAELGRFGVATPQDVTAATERAVRAQRDWAQVPAQEKAALLRRAGDLVVEHAGVLQDWLVREAGSGQGKAAFEAGLVAEEFHFAAGTAQVPYGQLLRSSRPRLSLAERVPVGVVGVISPFNFPGILAARSIAPALALGNAVVLKPDPRTAVAGGLFLAAVLAEAGLPDGLFHVLPGGADVGTALVEEPAVRVISFTGSTQAGRAVGAAAGRLLKRAHLELGGNNALVVLDDVDVEAAASAGAWGSFLHQGQICMTTGRHLVHERIHDEYVERLAAKASALPAGDPTTGTPLGPIIDAGQLAKVDSIVQDTVAAGARLAAGGTHEGLFYAPTVLDAVRPDHRAFAEEVFGPVAPVVSFSSLDDLVEIVGSSEYGLSLGILAKDAFAAYELSSRIPSGIVHINDQTVDDESTAPFGGVGASGTGARFGGHEGNVEAFTETRWVTVQSRIARYPF</sequence>
<dbReference type="PANTHER" id="PTHR42986:SF1">
    <property type="entry name" value="BENZALDEHYDE DEHYDROGENASE YFMT"/>
    <property type="match status" value="1"/>
</dbReference>
<feature type="active site" evidence="4">
    <location>
        <position position="251"/>
    </location>
</feature>
<evidence type="ECO:0000256" key="5">
    <source>
        <dbReference type="RuleBase" id="RU003345"/>
    </source>
</evidence>
<evidence type="ECO:0000256" key="4">
    <source>
        <dbReference type="PROSITE-ProRule" id="PRU10007"/>
    </source>
</evidence>
<evidence type="ECO:0000313" key="7">
    <source>
        <dbReference type="EMBL" id="PRY11173.1"/>
    </source>
</evidence>
<dbReference type="AlphaFoldDB" id="A0A2T0QY94"/>
<dbReference type="OrthoDB" id="3802174at2"/>
<dbReference type="InterPro" id="IPR016162">
    <property type="entry name" value="Ald_DH_N"/>
</dbReference>
<keyword evidence="3" id="KW-0520">NAD</keyword>
<comment type="similarity">
    <text evidence="1 5">Belongs to the aldehyde dehydrogenase family.</text>
</comment>
<dbReference type="PROSITE" id="PS00687">
    <property type="entry name" value="ALDEHYDE_DEHYDR_GLU"/>
    <property type="match status" value="1"/>
</dbReference>
<dbReference type="Proteomes" id="UP000238083">
    <property type="component" value="Unassembled WGS sequence"/>
</dbReference>
<organism evidence="7 8">
    <name type="scientific">Kineococcus rhizosphaerae</name>
    <dbReference type="NCBI Taxonomy" id="559628"/>
    <lineage>
        <taxon>Bacteria</taxon>
        <taxon>Bacillati</taxon>
        <taxon>Actinomycetota</taxon>
        <taxon>Actinomycetes</taxon>
        <taxon>Kineosporiales</taxon>
        <taxon>Kineosporiaceae</taxon>
        <taxon>Kineococcus</taxon>
    </lineage>
</organism>
<name>A0A2T0QY94_9ACTN</name>
<keyword evidence="2 5" id="KW-0560">Oxidoreductase</keyword>
<dbReference type="RefSeq" id="WP_106214803.1">
    <property type="nucleotide sequence ID" value="NZ_PVZF01000014.1"/>
</dbReference>
<reference evidence="7 8" key="1">
    <citation type="submission" date="2018-03" db="EMBL/GenBank/DDBJ databases">
        <title>Genomic Encyclopedia of Archaeal and Bacterial Type Strains, Phase II (KMG-II): from individual species to whole genera.</title>
        <authorList>
            <person name="Goeker M."/>
        </authorList>
    </citation>
    <scope>NUCLEOTIDE SEQUENCE [LARGE SCALE GENOMIC DNA]</scope>
    <source>
        <strain evidence="7 8">DSM 19711</strain>
    </source>
</reference>
<evidence type="ECO:0000313" key="8">
    <source>
        <dbReference type="Proteomes" id="UP000238083"/>
    </source>
</evidence>
<dbReference type="InterPro" id="IPR029510">
    <property type="entry name" value="Ald_DH_CS_GLU"/>
</dbReference>
<protein>
    <submittedName>
        <fullName evidence="7">Benzaldehyde dehydrogenase (NAD)</fullName>
    </submittedName>
</protein>
<dbReference type="GO" id="GO:0016620">
    <property type="term" value="F:oxidoreductase activity, acting on the aldehyde or oxo group of donors, NAD or NADP as acceptor"/>
    <property type="evidence" value="ECO:0007669"/>
    <property type="project" value="InterPro"/>
</dbReference>
<evidence type="ECO:0000256" key="1">
    <source>
        <dbReference type="ARBA" id="ARBA00009986"/>
    </source>
</evidence>
<gene>
    <name evidence="7" type="ORF">CLV37_114128</name>
</gene>
<dbReference type="InterPro" id="IPR016163">
    <property type="entry name" value="Ald_DH_C"/>
</dbReference>
<evidence type="ECO:0000256" key="2">
    <source>
        <dbReference type="ARBA" id="ARBA00023002"/>
    </source>
</evidence>
<dbReference type="Gene3D" id="3.40.309.10">
    <property type="entry name" value="Aldehyde Dehydrogenase, Chain A, domain 2"/>
    <property type="match status" value="1"/>
</dbReference>
<dbReference type="PANTHER" id="PTHR42986">
    <property type="entry name" value="BENZALDEHYDE DEHYDROGENASE YFMT"/>
    <property type="match status" value="1"/>
</dbReference>
<feature type="domain" description="Aldehyde dehydrogenase" evidence="6">
    <location>
        <begin position="24"/>
        <end position="473"/>
    </location>
</feature>
<keyword evidence="8" id="KW-1185">Reference proteome</keyword>
<evidence type="ECO:0000256" key="3">
    <source>
        <dbReference type="ARBA" id="ARBA00023027"/>
    </source>
</evidence>
<dbReference type="InterPro" id="IPR016161">
    <property type="entry name" value="Ald_DH/histidinol_DH"/>
</dbReference>
<dbReference type="EMBL" id="PVZF01000014">
    <property type="protein sequence ID" value="PRY11173.1"/>
    <property type="molecule type" value="Genomic_DNA"/>
</dbReference>
<comment type="caution">
    <text evidence="7">The sequence shown here is derived from an EMBL/GenBank/DDBJ whole genome shotgun (WGS) entry which is preliminary data.</text>
</comment>
<dbReference type="Pfam" id="PF00171">
    <property type="entry name" value="Aldedh"/>
    <property type="match status" value="1"/>
</dbReference>
<dbReference type="SUPFAM" id="SSF53720">
    <property type="entry name" value="ALDH-like"/>
    <property type="match status" value="1"/>
</dbReference>